<gene>
    <name evidence="2" type="ORF">SDC9_145301</name>
</gene>
<sequence length="83" mass="8709">MGGGLDVVGGHIRHPGDRLEDHVQLGGQVVQLLRGEVDAGQLCQPRDLVLAQRHGALLGSGDVMSGKRHVRCGGRMGPPRPSS</sequence>
<proteinExistence type="predicted"/>
<evidence type="ECO:0000256" key="1">
    <source>
        <dbReference type="SAM" id="MobiDB-lite"/>
    </source>
</evidence>
<dbReference type="EMBL" id="VSSQ01044311">
    <property type="protein sequence ID" value="MPM98120.1"/>
    <property type="molecule type" value="Genomic_DNA"/>
</dbReference>
<name>A0A645E8L6_9ZZZZ</name>
<feature type="region of interest" description="Disordered" evidence="1">
    <location>
        <begin position="60"/>
        <end position="83"/>
    </location>
</feature>
<reference evidence="2" key="1">
    <citation type="submission" date="2019-08" db="EMBL/GenBank/DDBJ databases">
        <authorList>
            <person name="Kucharzyk K."/>
            <person name="Murdoch R.W."/>
            <person name="Higgins S."/>
            <person name="Loffler F."/>
        </authorList>
    </citation>
    <scope>NUCLEOTIDE SEQUENCE</scope>
</reference>
<accession>A0A645E8L6</accession>
<protein>
    <submittedName>
        <fullName evidence="2">Uncharacterized protein</fullName>
    </submittedName>
</protein>
<organism evidence="2">
    <name type="scientific">bioreactor metagenome</name>
    <dbReference type="NCBI Taxonomy" id="1076179"/>
    <lineage>
        <taxon>unclassified sequences</taxon>
        <taxon>metagenomes</taxon>
        <taxon>ecological metagenomes</taxon>
    </lineage>
</organism>
<evidence type="ECO:0000313" key="2">
    <source>
        <dbReference type="EMBL" id="MPM98120.1"/>
    </source>
</evidence>
<dbReference type="AlphaFoldDB" id="A0A645E8L6"/>
<comment type="caution">
    <text evidence="2">The sequence shown here is derived from an EMBL/GenBank/DDBJ whole genome shotgun (WGS) entry which is preliminary data.</text>
</comment>